<accession>A0A1G7L728</accession>
<dbReference type="GeneID" id="78062744"/>
<evidence type="ECO:0000313" key="2">
    <source>
        <dbReference type="Proteomes" id="UP000182114"/>
    </source>
</evidence>
<evidence type="ECO:0000313" key="1">
    <source>
        <dbReference type="EMBL" id="SDF45337.1"/>
    </source>
</evidence>
<dbReference type="EMBL" id="FNBD01000016">
    <property type="protein sequence ID" value="SDF45337.1"/>
    <property type="molecule type" value="Genomic_DNA"/>
</dbReference>
<organism evidence="1 2">
    <name type="scientific">Cellulophaga baltica</name>
    <dbReference type="NCBI Taxonomy" id="76594"/>
    <lineage>
        <taxon>Bacteria</taxon>
        <taxon>Pseudomonadati</taxon>
        <taxon>Bacteroidota</taxon>
        <taxon>Flavobacteriia</taxon>
        <taxon>Flavobacteriales</taxon>
        <taxon>Flavobacteriaceae</taxon>
        <taxon>Cellulophaga</taxon>
    </lineage>
</organism>
<dbReference type="RefSeq" id="WP_029445635.1">
    <property type="nucleotide sequence ID" value="NZ_FNBD01000016.1"/>
</dbReference>
<dbReference type="Proteomes" id="UP000182114">
    <property type="component" value="Unassembled WGS sequence"/>
</dbReference>
<protein>
    <submittedName>
        <fullName evidence="1">Uncharacterized protein</fullName>
    </submittedName>
</protein>
<gene>
    <name evidence="1" type="ORF">SAMN04487992_11621</name>
</gene>
<name>A0A1G7L728_9FLAO</name>
<proteinExistence type="predicted"/>
<keyword evidence="2" id="KW-1185">Reference proteome</keyword>
<dbReference type="AlphaFoldDB" id="A0A1G7L728"/>
<reference evidence="2" key="1">
    <citation type="submission" date="2016-10" db="EMBL/GenBank/DDBJ databases">
        <authorList>
            <person name="Varghese N."/>
            <person name="Submissions S."/>
        </authorList>
    </citation>
    <scope>NUCLEOTIDE SEQUENCE [LARGE SCALE GENOMIC DNA]</scope>
    <source>
        <strain evidence="2">DSM 24729</strain>
    </source>
</reference>
<sequence>MTISFEAMIATGVANGQLCSLEAIAMGFRDGVIHVAICACGCIIFNTVKVSVHRGGGMPHGCYTMRNLL</sequence>